<protein>
    <submittedName>
        <fullName evidence="1">Uncharacterized protein</fullName>
    </submittedName>
</protein>
<dbReference type="EMBL" id="LAZR01010906">
    <property type="protein sequence ID" value="KKM64401.1"/>
    <property type="molecule type" value="Genomic_DNA"/>
</dbReference>
<dbReference type="AlphaFoldDB" id="A0A0F9JPS5"/>
<evidence type="ECO:0000313" key="1">
    <source>
        <dbReference type="EMBL" id="KKM64401.1"/>
    </source>
</evidence>
<name>A0A0F9JPS5_9ZZZZ</name>
<proteinExistence type="predicted"/>
<gene>
    <name evidence="1" type="ORF">LCGC14_1501730</name>
</gene>
<comment type="caution">
    <text evidence="1">The sequence shown here is derived from an EMBL/GenBank/DDBJ whole genome shotgun (WGS) entry which is preliminary data.</text>
</comment>
<sequence>MSELRDRIEDMPFRSIGRFDATPEPYMLHIRERFVDGVVVEEIHRKRVYADRIVNEKDDSVFWFYKEAV</sequence>
<reference evidence="1" key="1">
    <citation type="journal article" date="2015" name="Nature">
        <title>Complex archaea that bridge the gap between prokaryotes and eukaryotes.</title>
        <authorList>
            <person name="Spang A."/>
            <person name="Saw J.H."/>
            <person name="Jorgensen S.L."/>
            <person name="Zaremba-Niedzwiedzka K."/>
            <person name="Martijn J."/>
            <person name="Lind A.E."/>
            <person name="van Eijk R."/>
            <person name="Schleper C."/>
            <person name="Guy L."/>
            <person name="Ettema T.J."/>
        </authorList>
    </citation>
    <scope>NUCLEOTIDE SEQUENCE</scope>
</reference>
<accession>A0A0F9JPS5</accession>
<organism evidence="1">
    <name type="scientific">marine sediment metagenome</name>
    <dbReference type="NCBI Taxonomy" id="412755"/>
    <lineage>
        <taxon>unclassified sequences</taxon>
        <taxon>metagenomes</taxon>
        <taxon>ecological metagenomes</taxon>
    </lineage>
</organism>